<dbReference type="Proteomes" id="UP000332594">
    <property type="component" value="Unassembled WGS sequence"/>
</dbReference>
<evidence type="ECO:0000313" key="6">
    <source>
        <dbReference type="EMBL" id="VFS66686.1"/>
    </source>
</evidence>
<dbReference type="InterPro" id="IPR036390">
    <property type="entry name" value="WH_DNA-bd_sf"/>
</dbReference>
<dbReference type="PROSITE" id="PS50931">
    <property type="entry name" value="HTH_LYSR"/>
    <property type="match status" value="1"/>
</dbReference>
<protein>
    <submittedName>
        <fullName evidence="6">CysJI operon transcriptional activator</fullName>
    </submittedName>
</protein>
<dbReference type="PANTHER" id="PTHR30537">
    <property type="entry name" value="HTH-TYPE TRANSCRIPTIONAL REGULATOR"/>
    <property type="match status" value="1"/>
</dbReference>
<name>A0A485B1X7_RAOTE</name>
<evidence type="ECO:0000256" key="2">
    <source>
        <dbReference type="ARBA" id="ARBA00023015"/>
    </source>
</evidence>
<dbReference type="AlphaFoldDB" id="A0A485B1X7"/>
<dbReference type="EMBL" id="CAADJG010000002">
    <property type="protein sequence ID" value="VFS66686.1"/>
    <property type="molecule type" value="Genomic_DNA"/>
</dbReference>
<dbReference type="InterPro" id="IPR005119">
    <property type="entry name" value="LysR_subst-bd"/>
</dbReference>
<evidence type="ECO:0000256" key="1">
    <source>
        <dbReference type="ARBA" id="ARBA00009437"/>
    </source>
</evidence>
<dbReference type="SUPFAM" id="SSF46785">
    <property type="entry name" value="Winged helix' DNA-binding domain"/>
    <property type="match status" value="1"/>
</dbReference>
<proteinExistence type="inferred from homology"/>
<keyword evidence="4" id="KW-0804">Transcription</keyword>
<keyword evidence="2" id="KW-0805">Transcription regulation</keyword>
<dbReference type="SUPFAM" id="SSF53850">
    <property type="entry name" value="Periplasmic binding protein-like II"/>
    <property type="match status" value="1"/>
</dbReference>
<dbReference type="InterPro" id="IPR058163">
    <property type="entry name" value="LysR-type_TF_proteobact-type"/>
</dbReference>
<dbReference type="InterPro" id="IPR036388">
    <property type="entry name" value="WH-like_DNA-bd_sf"/>
</dbReference>
<comment type="similarity">
    <text evidence="1">Belongs to the LysR transcriptional regulatory family.</text>
</comment>
<evidence type="ECO:0000256" key="3">
    <source>
        <dbReference type="ARBA" id="ARBA00023125"/>
    </source>
</evidence>
<dbReference type="GO" id="GO:0003700">
    <property type="term" value="F:DNA-binding transcription factor activity"/>
    <property type="evidence" value="ECO:0007669"/>
    <property type="project" value="InterPro"/>
</dbReference>
<organism evidence="6 7">
    <name type="scientific">Raoultella terrigena</name>
    <name type="common">Klebsiella terrigena</name>
    <dbReference type="NCBI Taxonomy" id="577"/>
    <lineage>
        <taxon>Bacteria</taxon>
        <taxon>Pseudomonadati</taxon>
        <taxon>Pseudomonadota</taxon>
        <taxon>Gammaproteobacteria</taxon>
        <taxon>Enterobacterales</taxon>
        <taxon>Enterobacteriaceae</taxon>
        <taxon>Klebsiella/Raoultella group</taxon>
        <taxon>Raoultella</taxon>
    </lineage>
</organism>
<dbReference type="GO" id="GO:0006351">
    <property type="term" value="P:DNA-templated transcription"/>
    <property type="evidence" value="ECO:0007669"/>
    <property type="project" value="TreeGrafter"/>
</dbReference>
<dbReference type="Pfam" id="PF00126">
    <property type="entry name" value="HTH_1"/>
    <property type="match status" value="1"/>
</dbReference>
<dbReference type="GO" id="GO:0043565">
    <property type="term" value="F:sequence-specific DNA binding"/>
    <property type="evidence" value="ECO:0007669"/>
    <property type="project" value="TreeGrafter"/>
</dbReference>
<evidence type="ECO:0000259" key="5">
    <source>
        <dbReference type="PROSITE" id="PS50931"/>
    </source>
</evidence>
<evidence type="ECO:0000256" key="4">
    <source>
        <dbReference type="ARBA" id="ARBA00023163"/>
    </source>
</evidence>
<feature type="domain" description="HTH lysR-type" evidence="5">
    <location>
        <begin position="19"/>
        <end position="76"/>
    </location>
</feature>
<dbReference type="Gene3D" id="3.40.190.290">
    <property type="match status" value="1"/>
</dbReference>
<evidence type="ECO:0000313" key="7">
    <source>
        <dbReference type="Proteomes" id="UP000332594"/>
    </source>
</evidence>
<dbReference type="PANTHER" id="PTHR30537:SF3">
    <property type="entry name" value="TRANSCRIPTIONAL REGULATORY PROTEIN"/>
    <property type="match status" value="1"/>
</dbReference>
<gene>
    <name evidence="6" type="primary">cysL</name>
    <name evidence="6" type="ORF">NCTC13038_00892</name>
</gene>
<reference evidence="6 7" key="1">
    <citation type="submission" date="2019-03" db="EMBL/GenBank/DDBJ databases">
        <authorList>
            <consortium name="Pathogen Informatics"/>
        </authorList>
    </citation>
    <scope>NUCLEOTIDE SEQUENCE [LARGE SCALE GENOMIC DNA]</scope>
    <source>
        <strain evidence="6 7">NCTC13038</strain>
    </source>
</reference>
<dbReference type="Gene3D" id="1.10.10.10">
    <property type="entry name" value="Winged helix-like DNA-binding domain superfamily/Winged helix DNA-binding domain"/>
    <property type="match status" value="1"/>
</dbReference>
<dbReference type="InterPro" id="IPR000847">
    <property type="entry name" value="LysR_HTH_N"/>
</dbReference>
<dbReference type="Pfam" id="PF03466">
    <property type="entry name" value="LysR_substrate"/>
    <property type="match status" value="1"/>
</dbReference>
<sequence length="317" mass="35404">MEFAYHNRAAIQICMNTSIPWEWYRTFLAVLREGSLSGASRMLSITQPTAGRHIAALESALDQVLFTRSQTGLLATDTALALRVHAEAMESTANTLERTAANFSHNSTSIRGVVRVSASDIIGVEVLPPLIARLRESHPQITIELVLSNRVQDLLHREADIAVRMTTPVQEQLIARCVGSIELGLHASTSYLARHGTPESTEDLLKHALVGFDQNTPFIRKVLKKYPQLNRESFSMRTDSDVAQLNLIRAGAGIGICQVQLANGYRPLQRLLPDFFSLNLDTWLVMHEDLRNSRCCKLVFDTLTKGLEEYIGQIQRQ</sequence>
<keyword evidence="3" id="KW-0238">DNA-binding</keyword>
<accession>A0A485B1X7</accession>